<dbReference type="InterPro" id="IPR001810">
    <property type="entry name" value="F-box_dom"/>
</dbReference>
<dbReference type="SMART" id="SM00256">
    <property type="entry name" value="FBOX"/>
    <property type="match status" value="1"/>
</dbReference>
<keyword evidence="3" id="KW-1185">Reference proteome</keyword>
<organism evidence="2 3">
    <name type="scientific">Pelobates cultripes</name>
    <name type="common">Western spadefoot toad</name>
    <dbReference type="NCBI Taxonomy" id="61616"/>
    <lineage>
        <taxon>Eukaryota</taxon>
        <taxon>Metazoa</taxon>
        <taxon>Chordata</taxon>
        <taxon>Craniata</taxon>
        <taxon>Vertebrata</taxon>
        <taxon>Euteleostomi</taxon>
        <taxon>Amphibia</taxon>
        <taxon>Batrachia</taxon>
        <taxon>Anura</taxon>
        <taxon>Pelobatoidea</taxon>
        <taxon>Pelobatidae</taxon>
        <taxon>Pelobates</taxon>
    </lineage>
</organism>
<dbReference type="SUPFAM" id="SSF81383">
    <property type="entry name" value="F-box domain"/>
    <property type="match status" value="1"/>
</dbReference>
<feature type="domain" description="F-box" evidence="1">
    <location>
        <begin position="81"/>
        <end position="127"/>
    </location>
</feature>
<dbReference type="Proteomes" id="UP001295444">
    <property type="component" value="Chromosome 04"/>
</dbReference>
<proteinExistence type="predicted"/>
<dbReference type="EMBL" id="OW240915">
    <property type="protein sequence ID" value="CAH2284634.1"/>
    <property type="molecule type" value="Genomic_DNA"/>
</dbReference>
<dbReference type="PANTHER" id="PTHR46731">
    <property type="entry name" value="F-BOX ONLY PROTEIN 15"/>
    <property type="match status" value="1"/>
</dbReference>
<dbReference type="PROSITE" id="PS50181">
    <property type="entry name" value="FBOX"/>
    <property type="match status" value="1"/>
</dbReference>
<dbReference type="GO" id="GO:0019005">
    <property type="term" value="C:SCF ubiquitin ligase complex"/>
    <property type="evidence" value="ECO:0007669"/>
    <property type="project" value="TreeGrafter"/>
</dbReference>
<dbReference type="AlphaFoldDB" id="A0AAD1W5C0"/>
<gene>
    <name evidence="2" type="ORF">PECUL_23A009720</name>
</gene>
<protein>
    <submittedName>
        <fullName evidence="2">F-box only 15 isoform X1</fullName>
    </submittedName>
</protein>
<dbReference type="Gene3D" id="1.20.1280.50">
    <property type="match status" value="1"/>
</dbReference>
<evidence type="ECO:0000313" key="2">
    <source>
        <dbReference type="EMBL" id="CAH2284634.1"/>
    </source>
</evidence>
<name>A0AAD1W5C0_PELCU</name>
<dbReference type="InterPro" id="IPR036047">
    <property type="entry name" value="F-box-like_dom_sf"/>
</dbReference>
<dbReference type="Pfam" id="PF12937">
    <property type="entry name" value="F-box-like"/>
    <property type="match status" value="1"/>
</dbReference>
<evidence type="ECO:0000313" key="3">
    <source>
        <dbReference type="Proteomes" id="UP001295444"/>
    </source>
</evidence>
<sequence>MATGRGLILQQHIDQQQRQSAGQILESVAPSSSTMKYSKAQPHTSQNPCLKKFQTQKAFSPKTCGKKYGRLNTGKHSSKKSSYIDSLPSEILLKIFSYLDVISLICIGSVNRNFFQLSKDNLLWYRMYCSSVFVKNSRWKSNMVVLVADKLSTFDLQEKPPGFWKTTYINSILGIRKRRINQILKSIKYNMGIPSNIEMIVKMSGLRWAITFKDASGGENVIEQVETLFTHSSLTLSWESLLWPSLGSVTKLKLQGIAPVFLDACVIPTKSGRPQRFSLIAEYDITDLKSSKIIGYDHHINVHHLHPGLLIGVWKKDYEIAFVMATLHYHQILEKSILGFPDQMLYTFPPHTPILDDIDPNYGLHGYQLHVDMHNGLRTYFCGTFRNLFCKKDYIRKGFLRLTAIGINDSMKHAPLIGKVGLVWKNITFQGYIQKCFMMDVTVFDETEKPFWCLSSPVKLLASKSSETHCNFMGQTFNLNYMDQEGKVKAELVWMNETEEYYIINLVLYLSTEKVNSWFATNY</sequence>
<reference evidence="2" key="1">
    <citation type="submission" date="2022-03" db="EMBL/GenBank/DDBJ databases">
        <authorList>
            <person name="Alioto T."/>
            <person name="Alioto T."/>
            <person name="Gomez Garrido J."/>
        </authorList>
    </citation>
    <scope>NUCLEOTIDE SEQUENCE</scope>
</reference>
<dbReference type="PANTHER" id="PTHR46731:SF1">
    <property type="entry name" value="F-BOX ONLY PROTEIN 15"/>
    <property type="match status" value="1"/>
</dbReference>
<accession>A0AAD1W5C0</accession>
<dbReference type="CDD" id="cd22093">
    <property type="entry name" value="F-box_FBXO15"/>
    <property type="match status" value="1"/>
</dbReference>
<evidence type="ECO:0000259" key="1">
    <source>
        <dbReference type="PROSITE" id="PS50181"/>
    </source>
</evidence>